<dbReference type="SUPFAM" id="SSF46689">
    <property type="entry name" value="Homeodomain-like"/>
    <property type="match status" value="1"/>
</dbReference>
<dbReference type="SUPFAM" id="SSF48498">
    <property type="entry name" value="Tetracyclin repressor-like, C-terminal domain"/>
    <property type="match status" value="1"/>
</dbReference>
<dbReference type="EMBL" id="JBHTJA010000100">
    <property type="protein sequence ID" value="MFD0904811.1"/>
    <property type="molecule type" value="Genomic_DNA"/>
</dbReference>
<dbReference type="Pfam" id="PF13977">
    <property type="entry name" value="TetR_C_6"/>
    <property type="match status" value="1"/>
</dbReference>
<keyword evidence="2" id="KW-0805">Transcription regulation</keyword>
<dbReference type="InterPro" id="IPR001647">
    <property type="entry name" value="HTH_TetR"/>
</dbReference>
<feature type="domain" description="HTH tetR-type" evidence="6">
    <location>
        <begin position="1"/>
        <end position="61"/>
    </location>
</feature>
<evidence type="ECO:0000259" key="6">
    <source>
        <dbReference type="PROSITE" id="PS50977"/>
    </source>
</evidence>
<dbReference type="Gene3D" id="1.10.357.10">
    <property type="entry name" value="Tetracycline Repressor, domain 2"/>
    <property type="match status" value="1"/>
</dbReference>
<comment type="caution">
    <text evidence="7">The sequence shown here is derived from an EMBL/GenBank/DDBJ whole genome shotgun (WGS) entry which is preliminary data.</text>
</comment>
<dbReference type="PANTHER" id="PTHR30055:SF219">
    <property type="entry name" value="TRANSCRIPTIONAL REGULATORY PROTEIN"/>
    <property type="match status" value="1"/>
</dbReference>
<evidence type="ECO:0000256" key="3">
    <source>
        <dbReference type="ARBA" id="ARBA00023125"/>
    </source>
</evidence>
<dbReference type="RefSeq" id="WP_378305058.1">
    <property type="nucleotide sequence ID" value="NZ_JBHTJA010000100.1"/>
</dbReference>
<evidence type="ECO:0000313" key="8">
    <source>
        <dbReference type="Proteomes" id="UP001596972"/>
    </source>
</evidence>
<feature type="DNA-binding region" description="H-T-H motif" evidence="5">
    <location>
        <begin position="24"/>
        <end position="43"/>
    </location>
</feature>
<keyword evidence="3 5" id="KW-0238">DNA-binding</keyword>
<reference evidence="8" key="1">
    <citation type="journal article" date="2019" name="Int. J. Syst. Evol. Microbiol.">
        <title>The Global Catalogue of Microorganisms (GCM) 10K type strain sequencing project: providing services to taxonomists for standard genome sequencing and annotation.</title>
        <authorList>
            <consortium name="The Broad Institute Genomics Platform"/>
            <consortium name="The Broad Institute Genome Sequencing Center for Infectious Disease"/>
            <person name="Wu L."/>
            <person name="Ma J."/>
        </authorList>
    </citation>
    <scope>NUCLEOTIDE SEQUENCE [LARGE SCALE GENOMIC DNA]</scope>
    <source>
        <strain evidence="8">JCM 31202</strain>
    </source>
</reference>
<sequence length="198" mass="21439">MGHREDLLAGAKRCLYERGYGRTTARDIVAASGTNLGSIGYHFGSKDALLTAAIIDSFAEWGAELDAVMGSLTTAADADSEADWFERFEHACTLLIESFDGHRALWVSAVEAFAQAEHIPEVRRQLSASLEETREGLVEVLERFASHVSSRTARTSASLLIALLPGLALQWLLDPERAPTGEELGHALRELLHGPSGP</sequence>
<dbReference type="Proteomes" id="UP001596972">
    <property type="component" value="Unassembled WGS sequence"/>
</dbReference>
<proteinExistence type="predicted"/>
<dbReference type="PANTHER" id="PTHR30055">
    <property type="entry name" value="HTH-TYPE TRANSCRIPTIONAL REGULATOR RUTR"/>
    <property type="match status" value="1"/>
</dbReference>
<dbReference type="Pfam" id="PF00440">
    <property type="entry name" value="TetR_N"/>
    <property type="match status" value="1"/>
</dbReference>
<evidence type="ECO:0000256" key="2">
    <source>
        <dbReference type="ARBA" id="ARBA00023015"/>
    </source>
</evidence>
<keyword evidence="4" id="KW-0804">Transcription</keyword>
<evidence type="ECO:0000256" key="5">
    <source>
        <dbReference type="PROSITE-ProRule" id="PRU00335"/>
    </source>
</evidence>
<keyword evidence="1" id="KW-0678">Repressor</keyword>
<dbReference type="InterPro" id="IPR050109">
    <property type="entry name" value="HTH-type_TetR-like_transc_reg"/>
</dbReference>
<protein>
    <submittedName>
        <fullName evidence="7">TetR/AcrR family transcriptional regulator</fullName>
    </submittedName>
</protein>
<evidence type="ECO:0000256" key="1">
    <source>
        <dbReference type="ARBA" id="ARBA00022491"/>
    </source>
</evidence>
<dbReference type="PRINTS" id="PR00455">
    <property type="entry name" value="HTHTETR"/>
</dbReference>
<dbReference type="InterPro" id="IPR009057">
    <property type="entry name" value="Homeodomain-like_sf"/>
</dbReference>
<evidence type="ECO:0000313" key="7">
    <source>
        <dbReference type="EMBL" id="MFD0904811.1"/>
    </source>
</evidence>
<dbReference type="PROSITE" id="PS50977">
    <property type="entry name" value="HTH_TETR_2"/>
    <property type="match status" value="1"/>
</dbReference>
<dbReference type="InterPro" id="IPR039538">
    <property type="entry name" value="BetI_C"/>
</dbReference>
<name>A0ABW3EX15_9ACTN</name>
<evidence type="ECO:0000256" key="4">
    <source>
        <dbReference type="ARBA" id="ARBA00023163"/>
    </source>
</evidence>
<gene>
    <name evidence="7" type="ORF">ACFQ11_30825</name>
</gene>
<accession>A0ABW3EX15</accession>
<dbReference type="InterPro" id="IPR036271">
    <property type="entry name" value="Tet_transcr_reg_TetR-rel_C_sf"/>
</dbReference>
<organism evidence="7 8">
    <name type="scientific">Actinomadura sediminis</name>
    <dbReference type="NCBI Taxonomy" id="1038904"/>
    <lineage>
        <taxon>Bacteria</taxon>
        <taxon>Bacillati</taxon>
        <taxon>Actinomycetota</taxon>
        <taxon>Actinomycetes</taxon>
        <taxon>Streptosporangiales</taxon>
        <taxon>Thermomonosporaceae</taxon>
        <taxon>Actinomadura</taxon>
    </lineage>
</organism>
<keyword evidence="8" id="KW-1185">Reference proteome</keyword>